<dbReference type="HOGENOM" id="CLU_2815196_0_0_1"/>
<dbReference type="Proteomes" id="UP000001292">
    <property type="component" value="Unassembled WGS sequence"/>
</dbReference>
<evidence type="ECO:0000313" key="3">
    <source>
        <dbReference type="Proteomes" id="UP000001292"/>
    </source>
</evidence>
<sequence length="67" mass="7090">MTDGRSERLAHGERLELGGAFDGLAVGLDGAEKSVVPSAPSGATWAPPPQRTTADDDGELWMLQRLK</sequence>
<evidence type="ECO:0000313" key="2">
    <source>
        <dbReference type="EMBL" id="EDW47796.1"/>
    </source>
</evidence>
<protein>
    <submittedName>
        <fullName evidence="2">GM20235</fullName>
    </submittedName>
</protein>
<dbReference type="AlphaFoldDB" id="B4HQZ9"/>
<keyword evidence="3" id="KW-1185">Reference proteome</keyword>
<name>B4HQZ9_DROSE</name>
<accession>B4HQZ9</accession>
<proteinExistence type="predicted"/>
<feature type="region of interest" description="Disordered" evidence="1">
    <location>
        <begin position="35"/>
        <end position="57"/>
    </location>
</feature>
<dbReference type="EMBL" id="CH480816">
    <property type="protein sequence ID" value="EDW47796.1"/>
    <property type="molecule type" value="Genomic_DNA"/>
</dbReference>
<reference evidence="2 3" key="1">
    <citation type="journal article" date="2007" name="Nature">
        <title>Evolution of genes and genomes on the Drosophila phylogeny.</title>
        <authorList>
            <consortium name="Drosophila 12 Genomes Consortium"/>
            <person name="Clark A.G."/>
            <person name="Eisen M.B."/>
            <person name="Smith D.R."/>
            <person name="Bergman C.M."/>
            <person name="Oliver B."/>
            <person name="Markow T.A."/>
            <person name="Kaufman T.C."/>
            <person name="Kellis M."/>
            <person name="Gelbart W."/>
            <person name="Iyer V.N."/>
            <person name="Pollard D.A."/>
            <person name="Sackton T.B."/>
            <person name="Larracuente A.M."/>
            <person name="Singh N.D."/>
            <person name="Abad J.P."/>
            <person name="Abt D.N."/>
            <person name="Adryan B."/>
            <person name="Aguade M."/>
            <person name="Akashi H."/>
            <person name="Anderson W.W."/>
            <person name="Aquadro C.F."/>
            <person name="Ardell D.H."/>
            <person name="Arguello R."/>
            <person name="Artieri C.G."/>
            <person name="Barbash D.A."/>
            <person name="Barker D."/>
            <person name="Barsanti P."/>
            <person name="Batterham P."/>
            <person name="Batzoglou S."/>
            <person name="Begun D."/>
            <person name="Bhutkar A."/>
            <person name="Blanco E."/>
            <person name="Bosak S.A."/>
            <person name="Bradley R.K."/>
            <person name="Brand A.D."/>
            <person name="Brent M.R."/>
            <person name="Brooks A.N."/>
            <person name="Brown R.H."/>
            <person name="Butlin R.K."/>
            <person name="Caggese C."/>
            <person name="Calvi B.R."/>
            <person name="Bernardo de Carvalho A."/>
            <person name="Caspi A."/>
            <person name="Castrezana S."/>
            <person name="Celniker S.E."/>
            <person name="Chang J.L."/>
            <person name="Chapple C."/>
            <person name="Chatterji S."/>
            <person name="Chinwalla A."/>
            <person name="Civetta A."/>
            <person name="Clifton S.W."/>
            <person name="Comeron J.M."/>
            <person name="Costello J.C."/>
            <person name="Coyne J.A."/>
            <person name="Daub J."/>
            <person name="David R.G."/>
            <person name="Delcher A.L."/>
            <person name="Delehaunty K."/>
            <person name="Do C.B."/>
            <person name="Ebling H."/>
            <person name="Edwards K."/>
            <person name="Eickbush T."/>
            <person name="Evans J.D."/>
            <person name="Filipski A."/>
            <person name="Findeiss S."/>
            <person name="Freyhult E."/>
            <person name="Fulton L."/>
            <person name="Fulton R."/>
            <person name="Garcia A.C."/>
            <person name="Gardiner A."/>
            <person name="Garfield D.A."/>
            <person name="Garvin B.E."/>
            <person name="Gibson G."/>
            <person name="Gilbert D."/>
            <person name="Gnerre S."/>
            <person name="Godfrey J."/>
            <person name="Good R."/>
            <person name="Gotea V."/>
            <person name="Gravely B."/>
            <person name="Greenberg A.J."/>
            <person name="Griffiths-Jones S."/>
            <person name="Gross S."/>
            <person name="Guigo R."/>
            <person name="Gustafson E.A."/>
            <person name="Haerty W."/>
            <person name="Hahn M.W."/>
            <person name="Halligan D.L."/>
            <person name="Halpern A.L."/>
            <person name="Halter G.M."/>
            <person name="Han M.V."/>
            <person name="Heger A."/>
            <person name="Hillier L."/>
            <person name="Hinrichs A.S."/>
            <person name="Holmes I."/>
            <person name="Hoskins R.A."/>
            <person name="Hubisz M.J."/>
            <person name="Hultmark D."/>
            <person name="Huntley M.A."/>
            <person name="Jaffe D.B."/>
            <person name="Jagadeeshan S."/>
            <person name="Jeck W.R."/>
            <person name="Johnson J."/>
            <person name="Jones C.D."/>
            <person name="Jordan W.C."/>
            <person name="Karpen G.H."/>
            <person name="Kataoka E."/>
            <person name="Keightley P.D."/>
            <person name="Kheradpour P."/>
            <person name="Kirkness E.F."/>
            <person name="Koerich L.B."/>
            <person name="Kristiansen K."/>
            <person name="Kudrna D."/>
            <person name="Kulathinal R.J."/>
            <person name="Kumar S."/>
            <person name="Kwok R."/>
            <person name="Lander E."/>
            <person name="Langley C.H."/>
            <person name="Lapoint R."/>
            <person name="Lazzaro B.P."/>
            <person name="Lee S.J."/>
            <person name="Levesque L."/>
            <person name="Li R."/>
            <person name="Lin C.F."/>
            <person name="Lin M.F."/>
            <person name="Lindblad-Toh K."/>
            <person name="Llopart A."/>
            <person name="Long M."/>
            <person name="Low L."/>
            <person name="Lozovsky E."/>
            <person name="Lu J."/>
            <person name="Luo M."/>
            <person name="Machado C.A."/>
            <person name="Makalowski W."/>
            <person name="Marzo M."/>
            <person name="Matsuda M."/>
            <person name="Matzkin L."/>
            <person name="McAllister B."/>
            <person name="McBride C.S."/>
            <person name="McKernan B."/>
            <person name="McKernan K."/>
            <person name="Mendez-Lago M."/>
            <person name="Minx P."/>
            <person name="Mollenhauer M.U."/>
            <person name="Montooth K."/>
            <person name="Mount S.M."/>
            <person name="Mu X."/>
            <person name="Myers E."/>
            <person name="Negre B."/>
            <person name="Newfeld S."/>
            <person name="Nielsen R."/>
            <person name="Noor M.A."/>
            <person name="O'Grady P."/>
            <person name="Pachter L."/>
            <person name="Papaceit M."/>
            <person name="Parisi M.J."/>
            <person name="Parisi M."/>
            <person name="Parts L."/>
            <person name="Pedersen J.S."/>
            <person name="Pesole G."/>
            <person name="Phillippy A.M."/>
            <person name="Ponting C.P."/>
            <person name="Pop M."/>
            <person name="Porcelli D."/>
            <person name="Powell J.R."/>
            <person name="Prohaska S."/>
            <person name="Pruitt K."/>
            <person name="Puig M."/>
            <person name="Quesneville H."/>
            <person name="Ram K.R."/>
            <person name="Rand D."/>
            <person name="Rasmussen M.D."/>
            <person name="Reed L.K."/>
            <person name="Reenan R."/>
            <person name="Reily A."/>
            <person name="Remington K.A."/>
            <person name="Rieger T.T."/>
            <person name="Ritchie M.G."/>
            <person name="Robin C."/>
            <person name="Rogers Y.H."/>
            <person name="Rohde C."/>
            <person name="Rozas J."/>
            <person name="Rubenfield M.J."/>
            <person name="Ruiz A."/>
            <person name="Russo S."/>
            <person name="Salzberg S.L."/>
            <person name="Sanchez-Gracia A."/>
            <person name="Saranga D.J."/>
            <person name="Sato H."/>
            <person name="Schaeffer S.W."/>
            <person name="Schatz M.C."/>
            <person name="Schlenke T."/>
            <person name="Schwartz R."/>
            <person name="Segarra C."/>
            <person name="Singh R.S."/>
            <person name="Sirot L."/>
            <person name="Sirota M."/>
            <person name="Sisneros N.B."/>
            <person name="Smith C.D."/>
            <person name="Smith T.F."/>
            <person name="Spieth J."/>
            <person name="Stage D.E."/>
            <person name="Stark A."/>
            <person name="Stephan W."/>
            <person name="Strausberg R.L."/>
            <person name="Strempel S."/>
            <person name="Sturgill D."/>
            <person name="Sutton G."/>
            <person name="Sutton G.G."/>
            <person name="Tao W."/>
            <person name="Teichmann S."/>
            <person name="Tobari Y.N."/>
            <person name="Tomimura Y."/>
            <person name="Tsolas J.M."/>
            <person name="Valente V.L."/>
            <person name="Venter E."/>
            <person name="Venter J.C."/>
            <person name="Vicario S."/>
            <person name="Vieira F.G."/>
            <person name="Vilella A.J."/>
            <person name="Villasante A."/>
            <person name="Walenz B."/>
            <person name="Wang J."/>
            <person name="Wasserman M."/>
            <person name="Watts T."/>
            <person name="Wilson D."/>
            <person name="Wilson R.K."/>
            <person name="Wing R.A."/>
            <person name="Wolfner M.F."/>
            <person name="Wong A."/>
            <person name="Wong G.K."/>
            <person name="Wu C.I."/>
            <person name="Wu G."/>
            <person name="Yamamoto D."/>
            <person name="Yang H.P."/>
            <person name="Yang S.P."/>
            <person name="Yorke J.A."/>
            <person name="Yoshida K."/>
            <person name="Zdobnov E."/>
            <person name="Zhang P."/>
            <person name="Zhang Y."/>
            <person name="Zimin A.V."/>
            <person name="Baldwin J."/>
            <person name="Abdouelleil A."/>
            <person name="Abdulkadir J."/>
            <person name="Abebe A."/>
            <person name="Abera B."/>
            <person name="Abreu J."/>
            <person name="Acer S.C."/>
            <person name="Aftuck L."/>
            <person name="Alexander A."/>
            <person name="An P."/>
            <person name="Anderson E."/>
            <person name="Anderson S."/>
            <person name="Arachi H."/>
            <person name="Azer M."/>
            <person name="Bachantsang P."/>
            <person name="Barry A."/>
            <person name="Bayul T."/>
            <person name="Berlin A."/>
            <person name="Bessette D."/>
            <person name="Bloom T."/>
            <person name="Blye J."/>
            <person name="Boguslavskiy L."/>
            <person name="Bonnet C."/>
            <person name="Boukhgalter B."/>
            <person name="Bourzgui I."/>
            <person name="Brown A."/>
            <person name="Cahill P."/>
            <person name="Channer S."/>
            <person name="Cheshatsang Y."/>
            <person name="Chuda L."/>
            <person name="Citroen M."/>
            <person name="Collymore A."/>
            <person name="Cooke P."/>
            <person name="Costello M."/>
            <person name="D'Aco K."/>
            <person name="Daza R."/>
            <person name="De Haan G."/>
            <person name="DeGray S."/>
            <person name="DeMaso C."/>
            <person name="Dhargay N."/>
            <person name="Dooley K."/>
            <person name="Dooley E."/>
            <person name="Doricent M."/>
            <person name="Dorje P."/>
            <person name="Dorjee K."/>
            <person name="Dupes A."/>
            <person name="Elong R."/>
            <person name="Falk J."/>
            <person name="Farina A."/>
            <person name="Faro S."/>
            <person name="Ferguson D."/>
            <person name="Fisher S."/>
            <person name="Foley C.D."/>
            <person name="Franke A."/>
            <person name="Friedrich D."/>
            <person name="Gadbois L."/>
            <person name="Gearin G."/>
            <person name="Gearin C.R."/>
            <person name="Giannoukos G."/>
            <person name="Goode T."/>
            <person name="Graham J."/>
            <person name="Grandbois E."/>
            <person name="Grewal S."/>
            <person name="Gyaltsen K."/>
            <person name="Hafez N."/>
            <person name="Hagos B."/>
            <person name="Hall J."/>
            <person name="Henson C."/>
            <person name="Hollinger A."/>
            <person name="Honan T."/>
            <person name="Huard M.D."/>
            <person name="Hughes L."/>
            <person name="Hurhula B."/>
            <person name="Husby M.E."/>
            <person name="Kamat A."/>
            <person name="Kanga B."/>
            <person name="Kashin S."/>
            <person name="Khazanovich D."/>
            <person name="Kisner P."/>
            <person name="Lance K."/>
            <person name="Lara M."/>
            <person name="Lee W."/>
            <person name="Lennon N."/>
            <person name="Letendre F."/>
            <person name="LeVine R."/>
            <person name="Lipovsky A."/>
            <person name="Liu X."/>
            <person name="Liu J."/>
            <person name="Liu S."/>
            <person name="Lokyitsang T."/>
            <person name="Lokyitsang Y."/>
            <person name="Lubonja R."/>
            <person name="Lui A."/>
            <person name="MacDonald P."/>
            <person name="Magnisalis V."/>
            <person name="Maru K."/>
            <person name="Matthews C."/>
            <person name="McCusker W."/>
            <person name="McDonough S."/>
            <person name="Mehta T."/>
            <person name="Meldrim J."/>
            <person name="Meneus L."/>
            <person name="Mihai O."/>
            <person name="Mihalev A."/>
            <person name="Mihova T."/>
            <person name="Mittelman R."/>
            <person name="Mlenga V."/>
            <person name="Montmayeur A."/>
            <person name="Mulrain L."/>
            <person name="Navidi A."/>
            <person name="Naylor J."/>
            <person name="Negash T."/>
            <person name="Nguyen T."/>
            <person name="Nguyen N."/>
            <person name="Nicol R."/>
            <person name="Norbu C."/>
            <person name="Norbu N."/>
            <person name="Novod N."/>
            <person name="O'Neill B."/>
            <person name="Osman S."/>
            <person name="Markiewicz E."/>
            <person name="Oyono O.L."/>
            <person name="Patti C."/>
            <person name="Phunkhang P."/>
            <person name="Pierre F."/>
            <person name="Priest M."/>
            <person name="Raghuraman S."/>
            <person name="Rege F."/>
            <person name="Reyes R."/>
            <person name="Rise C."/>
            <person name="Rogov P."/>
            <person name="Ross K."/>
            <person name="Ryan E."/>
            <person name="Settipalli S."/>
            <person name="Shea T."/>
            <person name="Sherpa N."/>
            <person name="Shi L."/>
            <person name="Shih D."/>
            <person name="Sparrow T."/>
            <person name="Spaulding J."/>
            <person name="Stalker J."/>
            <person name="Stange-Thomann N."/>
            <person name="Stavropoulos S."/>
            <person name="Stone C."/>
            <person name="Strader C."/>
            <person name="Tesfaye S."/>
            <person name="Thomson T."/>
            <person name="Thoulutsang Y."/>
            <person name="Thoulutsang D."/>
            <person name="Topham K."/>
            <person name="Topping I."/>
            <person name="Tsamla T."/>
            <person name="Vassiliev H."/>
            <person name="Vo A."/>
            <person name="Wangchuk T."/>
            <person name="Wangdi T."/>
            <person name="Weiand M."/>
            <person name="Wilkinson J."/>
            <person name="Wilson A."/>
            <person name="Yadav S."/>
            <person name="Young G."/>
            <person name="Yu Q."/>
            <person name="Zembek L."/>
            <person name="Zhong D."/>
            <person name="Zimmer A."/>
            <person name="Zwirko Z."/>
            <person name="Jaffe D.B."/>
            <person name="Alvarez P."/>
            <person name="Brockman W."/>
            <person name="Butler J."/>
            <person name="Chin C."/>
            <person name="Gnerre S."/>
            <person name="Grabherr M."/>
            <person name="Kleber M."/>
            <person name="Mauceli E."/>
            <person name="MacCallum I."/>
        </authorList>
    </citation>
    <scope>NUCLEOTIDE SEQUENCE [LARGE SCALE GENOMIC DNA]</scope>
    <source>
        <strain evidence="3">Rob3c / Tucson 14021-0248.25</strain>
    </source>
</reference>
<evidence type="ECO:0000256" key="1">
    <source>
        <dbReference type="SAM" id="MobiDB-lite"/>
    </source>
</evidence>
<gene>
    <name evidence="2" type="primary">Dsec\GM20235</name>
    <name evidence="2" type="ORF">Dsec_GM20235</name>
</gene>
<organism evidence="3">
    <name type="scientific">Drosophila sechellia</name>
    <name type="common">Fruit fly</name>
    <dbReference type="NCBI Taxonomy" id="7238"/>
    <lineage>
        <taxon>Eukaryota</taxon>
        <taxon>Metazoa</taxon>
        <taxon>Ecdysozoa</taxon>
        <taxon>Arthropoda</taxon>
        <taxon>Hexapoda</taxon>
        <taxon>Insecta</taxon>
        <taxon>Pterygota</taxon>
        <taxon>Neoptera</taxon>
        <taxon>Endopterygota</taxon>
        <taxon>Diptera</taxon>
        <taxon>Brachycera</taxon>
        <taxon>Muscomorpha</taxon>
        <taxon>Ephydroidea</taxon>
        <taxon>Drosophilidae</taxon>
        <taxon>Drosophila</taxon>
        <taxon>Sophophora</taxon>
    </lineage>
</organism>